<protein>
    <submittedName>
        <fullName evidence="2">1-deoxy-D-xylulose-5-phosphate synthase</fullName>
        <ecNumber evidence="2">2.2.1.7</ecNumber>
    </submittedName>
</protein>
<organism evidence="2">
    <name type="scientific">bioreactor metagenome</name>
    <dbReference type="NCBI Taxonomy" id="1076179"/>
    <lineage>
        <taxon>unclassified sequences</taxon>
        <taxon>metagenomes</taxon>
        <taxon>ecological metagenomes</taxon>
    </lineage>
</organism>
<dbReference type="SUPFAM" id="SSF52922">
    <property type="entry name" value="TK C-terminal domain-like"/>
    <property type="match status" value="1"/>
</dbReference>
<evidence type="ECO:0000313" key="2">
    <source>
        <dbReference type="EMBL" id="MPM83980.1"/>
    </source>
</evidence>
<proteinExistence type="predicted"/>
<comment type="caution">
    <text evidence="2">The sequence shown here is derived from an EMBL/GenBank/DDBJ whole genome shotgun (WGS) entry which is preliminary data.</text>
</comment>
<dbReference type="AlphaFoldDB" id="A0A645D3A9"/>
<dbReference type="InterPro" id="IPR033248">
    <property type="entry name" value="Transketolase_C"/>
</dbReference>
<reference evidence="2" key="1">
    <citation type="submission" date="2019-08" db="EMBL/GenBank/DDBJ databases">
        <authorList>
            <person name="Kucharzyk K."/>
            <person name="Murdoch R.W."/>
            <person name="Higgins S."/>
            <person name="Loffler F."/>
        </authorList>
    </citation>
    <scope>NUCLEOTIDE SEQUENCE</scope>
</reference>
<accession>A0A645D3A9</accession>
<keyword evidence="2" id="KW-0808">Transferase</keyword>
<sequence length="107" mass="11100">MQTVAAVEQLAAADISVDLIGMPTPSHLDAELICASAARTGAVVTVEEHYETGGLAGAVAELLCREQPTRLLPIGVPHAYQPAGPYDGLLANAGIDAESIFRRVSAF</sequence>
<dbReference type="GO" id="GO:0008661">
    <property type="term" value="F:1-deoxy-D-xylulose-5-phosphate synthase activity"/>
    <property type="evidence" value="ECO:0007669"/>
    <property type="project" value="UniProtKB-EC"/>
</dbReference>
<gene>
    <name evidence="2" type="primary">dxs_87</name>
    <name evidence="2" type="ORF">SDC9_131050</name>
</gene>
<dbReference type="Gene3D" id="3.40.50.920">
    <property type="match status" value="1"/>
</dbReference>
<dbReference type="Pfam" id="PF02780">
    <property type="entry name" value="Transketolase_C"/>
    <property type="match status" value="1"/>
</dbReference>
<evidence type="ECO:0000259" key="1">
    <source>
        <dbReference type="Pfam" id="PF02780"/>
    </source>
</evidence>
<dbReference type="EC" id="2.2.1.7" evidence="2"/>
<name>A0A645D3A9_9ZZZZ</name>
<dbReference type="InterPro" id="IPR009014">
    <property type="entry name" value="Transketo_C/PFOR_II"/>
</dbReference>
<feature type="domain" description="Transketolase C-terminal" evidence="1">
    <location>
        <begin position="3"/>
        <end position="100"/>
    </location>
</feature>
<dbReference type="EMBL" id="VSSQ01032651">
    <property type="protein sequence ID" value="MPM83980.1"/>
    <property type="molecule type" value="Genomic_DNA"/>
</dbReference>